<dbReference type="Gene3D" id="1.10.1200.10">
    <property type="entry name" value="ACP-like"/>
    <property type="match status" value="1"/>
</dbReference>
<organism evidence="2 3">
    <name type="scientific">Nocardia wallacei</name>
    <dbReference type="NCBI Taxonomy" id="480035"/>
    <lineage>
        <taxon>Bacteria</taxon>
        <taxon>Bacillati</taxon>
        <taxon>Actinomycetota</taxon>
        <taxon>Actinomycetes</taxon>
        <taxon>Mycobacteriales</taxon>
        <taxon>Nocardiaceae</taxon>
        <taxon>Nocardia</taxon>
    </lineage>
</organism>
<reference evidence="2 3" key="1">
    <citation type="submission" date="2020-08" db="EMBL/GenBank/DDBJ databases">
        <title>Genome Sequencing of Nocardia wallacei strain FMUON74 and assembly.</title>
        <authorList>
            <person name="Toyokawa M."/>
            <person name="Uesaka K."/>
        </authorList>
    </citation>
    <scope>NUCLEOTIDE SEQUENCE [LARGE SCALE GENOMIC DNA]</scope>
    <source>
        <strain evidence="2 3">FMUON74</strain>
    </source>
</reference>
<dbReference type="RefSeq" id="WP_187683075.1">
    <property type="nucleotide sequence ID" value="NZ_AP023396.1"/>
</dbReference>
<dbReference type="SUPFAM" id="SSF47336">
    <property type="entry name" value="ACP-like"/>
    <property type="match status" value="1"/>
</dbReference>
<evidence type="ECO:0000259" key="1">
    <source>
        <dbReference type="PROSITE" id="PS50075"/>
    </source>
</evidence>
<dbReference type="InterPro" id="IPR009081">
    <property type="entry name" value="PP-bd_ACP"/>
</dbReference>
<accession>A0A7G1KMS3</accession>
<dbReference type="AlphaFoldDB" id="A0A7G1KMS3"/>
<protein>
    <recommendedName>
        <fullName evidence="1">Carrier domain-containing protein</fullName>
    </recommendedName>
</protein>
<dbReference type="Proteomes" id="UP000516173">
    <property type="component" value="Chromosome"/>
</dbReference>
<dbReference type="InterPro" id="IPR036736">
    <property type="entry name" value="ACP-like_sf"/>
</dbReference>
<feature type="domain" description="Carrier" evidence="1">
    <location>
        <begin position="3"/>
        <end position="81"/>
    </location>
</feature>
<sequence>MTSSTRPDIDELRELVSDVFDIDPEQVTATAHFKEDLGADSAKGLELAVHLVRRYNVEVSGEELLELGNVQGLYDHLLGRLP</sequence>
<dbReference type="GeneID" id="80348201"/>
<name>A0A7G1KMS3_9NOCA</name>
<evidence type="ECO:0000313" key="2">
    <source>
        <dbReference type="EMBL" id="BCK55906.1"/>
    </source>
</evidence>
<dbReference type="EMBL" id="AP023396">
    <property type="protein sequence ID" value="BCK55906.1"/>
    <property type="molecule type" value="Genomic_DNA"/>
</dbReference>
<evidence type="ECO:0000313" key="3">
    <source>
        <dbReference type="Proteomes" id="UP000516173"/>
    </source>
</evidence>
<dbReference type="PROSITE" id="PS50075">
    <property type="entry name" value="CARRIER"/>
    <property type="match status" value="1"/>
</dbReference>
<proteinExistence type="predicted"/>
<keyword evidence="3" id="KW-1185">Reference proteome</keyword>
<dbReference type="Pfam" id="PF00550">
    <property type="entry name" value="PP-binding"/>
    <property type="match status" value="1"/>
</dbReference>
<dbReference type="KEGG" id="nwl:NWFMUON74_36780"/>
<gene>
    <name evidence="2" type="ORF">NWFMUON74_36780</name>
</gene>